<feature type="binding site" evidence="7">
    <location>
        <position position="223"/>
    </location>
    <ligand>
        <name>L-aspartate</name>
        <dbReference type="ChEBI" id="CHEBI:29991"/>
    </ligand>
</feature>
<dbReference type="GO" id="GO:0016597">
    <property type="term" value="F:amino acid binding"/>
    <property type="evidence" value="ECO:0007669"/>
    <property type="project" value="InterPro"/>
</dbReference>
<evidence type="ECO:0000256" key="1">
    <source>
        <dbReference type="ARBA" id="ARBA00004852"/>
    </source>
</evidence>
<evidence type="ECO:0000256" key="7">
    <source>
        <dbReference type="HAMAP-Rule" id="MF_00001"/>
    </source>
</evidence>
<feature type="domain" description="Aspartate/ornithine carbamoyltransferase carbamoyl-P binding" evidence="9">
    <location>
        <begin position="6"/>
        <end position="148"/>
    </location>
</feature>
<evidence type="ECO:0000313" key="10">
    <source>
        <dbReference type="EMBL" id="HIQ72578.1"/>
    </source>
</evidence>
<comment type="catalytic activity">
    <reaction evidence="6 7">
        <text>carbamoyl phosphate + L-aspartate = N-carbamoyl-L-aspartate + phosphate + H(+)</text>
        <dbReference type="Rhea" id="RHEA:20013"/>
        <dbReference type="ChEBI" id="CHEBI:15378"/>
        <dbReference type="ChEBI" id="CHEBI:29991"/>
        <dbReference type="ChEBI" id="CHEBI:32814"/>
        <dbReference type="ChEBI" id="CHEBI:43474"/>
        <dbReference type="ChEBI" id="CHEBI:58228"/>
        <dbReference type="EC" id="2.1.3.2"/>
    </reaction>
</comment>
<dbReference type="GO" id="GO:0044205">
    <property type="term" value="P:'de novo' UMP biosynthetic process"/>
    <property type="evidence" value="ECO:0007669"/>
    <property type="project" value="UniProtKB-UniRule"/>
</dbReference>
<evidence type="ECO:0000259" key="8">
    <source>
        <dbReference type="Pfam" id="PF00185"/>
    </source>
</evidence>
<dbReference type="Proteomes" id="UP000886887">
    <property type="component" value="Unassembled WGS sequence"/>
</dbReference>
<feature type="binding site" evidence="7">
    <location>
        <position position="108"/>
    </location>
    <ligand>
        <name>carbamoyl phosphate</name>
        <dbReference type="ChEBI" id="CHEBI:58228"/>
    </ligand>
</feature>
<feature type="binding site" evidence="7">
    <location>
        <position position="265"/>
    </location>
    <ligand>
        <name>carbamoyl phosphate</name>
        <dbReference type="ChEBI" id="CHEBI:58228"/>
    </ligand>
</feature>
<reference evidence="10" key="1">
    <citation type="submission" date="2020-10" db="EMBL/GenBank/DDBJ databases">
        <authorList>
            <person name="Gilroy R."/>
        </authorList>
    </citation>
    <scope>NUCLEOTIDE SEQUENCE</scope>
    <source>
        <strain evidence="10">ChiSxjej2B14-6234</strain>
    </source>
</reference>
<dbReference type="GO" id="GO:0005829">
    <property type="term" value="C:cytosol"/>
    <property type="evidence" value="ECO:0007669"/>
    <property type="project" value="TreeGrafter"/>
</dbReference>
<dbReference type="InterPro" id="IPR006131">
    <property type="entry name" value="Asp_carbamoyltransf_Asp/Orn-bd"/>
</dbReference>
<dbReference type="InterPro" id="IPR036901">
    <property type="entry name" value="Asp/Orn_carbamoylTrfase_sf"/>
</dbReference>
<gene>
    <name evidence="7" type="primary">pyrB</name>
    <name evidence="10" type="ORF">IAB73_10280</name>
</gene>
<feature type="binding site" evidence="7">
    <location>
        <position position="59"/>
    </location>
    <ligand>
        <name>carbamoyl phosphate</name>
        <dbReference type="ChEBI" id="CHEBI:58228"/>
    </ligand>
</feature>
<dbReference type="InterPro" id="IPR006130">
    <property type="entry name" value="Asp/Orn_carbamoylTrfase"/>
</dbReference>
<dbReference type="PRINTS" id="PR00101">
    <property type="entry name" value="ATCASE"/>
</dbReference>
<proteinExistence type="inferred from homology"/>
<feature type="domain" description="Aspartate/ornithine carbamoyltransferase Asp/Orn-binding" evidence="8">
    <location>
        <begin position="156"/>
        <end position="302"/>
    </location>
</feature>
<evidence type="ECO:0000313" key="11">
    <source>
        <dbReference type="Proteomes" id="UP000886887"/>
    </source>
</evidence>
<comment type="subunit">
    <text evidence="7">Heterododecamer (2C3:3R2) of six catalytic PyrB chains organized as two trimers (C3), and six regulatory PyrI chains organized as three dimers (R2).</text>
</comment>
<feature type="binding site" evidence="7">
    <location>
        <position position="139"/>
    </location>
    <ligand>
        <name>carbamoyl phosphate</name>
        <dbReference type="ChEBI" id="CHEBI:58228"/>
    </ligand>
</feature>
<sequence>MTLNRKDLLGLRGVSAQEIEGILATAETMKQVLLSNNKKTPHLQGKSIVTLFYENSTRTRMSFELASKYMSSASANISASASSVQKGETLIDTGVTLDQMGTDVIIIRHPMSGAPALLAQHVRASVINAGDGMNEHPTQALLDMMTMKTHLGGLSGLKVAIVGDVMHSRVARSNIWGLQTMGAHVVLAGPPTLMPVEIERTGAVLAPTVEDAVEGADVVMGLRIQRERQQKGLFPTVAEYCANWELTPERVRLARPGALVMHPGPMNRGVEIASSVADSDQSVIAEQVQSGVAVRMALLYLLTRREVQA</sequence>
<dbReference type="PANTHER" id="PTHR45753">
    <property type="entry name" value="ORNITHINE CARBAMOYLTRANSFERASE, MITOCHONDRIAL"/>
    <property type="match status" value="1"/>
</dbReference>
<feature type="binding site" evidence="7">
    <location>
        <position position="58"/>
    </location>
    <ligand>
        <name>carbamoyl phosphate</name>
        <dbReference type="ChEBI" id="CHEBI:58228"/>
    </ligand>
</feature>
<keyword evidence="4 7" id="KW-0665">Pyrimidine biosynthesis</keyword>
<evidence type="ECO:0000256" key="4">
    <source>
        <dbReference type="ARBA" id="ARBA00022975"/>
    </source>
</evidence>
<dbReference type="FunFam" id="3.40.50.1370:FF:000007">
    <property type="entry name" value="Aspartate carbamoyltransferase"/>
    <property type="match status" value="1"/>
</dbReference>
<dbReference type="EC" id="2.1.3.2" evidence="7"/>
<name>A0A9D0ZBN2_9FIRM</name>
<feature type="binding site" evidence="7">
    <location>
        <position position="86"/>
    </location>
    <ligand>
        <name>L-aspartate</name>
        <dbReference type="ChEBI" id="CHEBI:29991"/>
    </ligand>
</feature>
<organism evidence="10 11">
    <name type="scientific">Candidatus Onthenecus intestinigallinarum</name>
    <dbReference type="NCBI Taxonomy" id="2840875"/>
    <lineage>
        <taxon>Bacteria</taxon>
        <taxon>Bacillati</taxon>
        <taxon>Bacillota</taxon>
        <taxon>Clostridia</taxon>
        <taxon>Eubacteriales</taxon>
        <taxon>Candidatus Onthenecus</taxon>
    </lineage>
</organism>
<feature type="binding site" evidence="7">
    <location>
        <position position="136"/>
    </location>
    <ligand>
        <name>carbamoyl phosphate</name>
        <dbReference type="ChEBI" id="CHEBI:58228"/>
    </ligand>
</feature>
<evidence type="ECO:0000259" key="9">
    <source>
        <dbReference type="Pfam" id="PF02729"/>
    </source>
</evidence>
<comment type="similarity">
    <text evidence="2 7">Belongs to the aspartate/ornithine carbamoyltransferase superfamily. ATCase family.</text>
</comment>
<evidence type="ECO:0000256" key="6">
    <source>
        <dbReference type="ARBA" id="ARBA00048859"/>
    </source>
</evidence>
<dbReference type="PANTHER" id="PTHR45753:SF6">
    <property type="entry name" value="ASPARTATE CARBAMOYLTRANSFERASE"/>
    <property type="match status" value="1"/>
</dbReference>
<feature type="binding site" evidence="7">
    <location>
        <position position="169"/>
    </location>
    <ligand>
        <name>L-aspartate</name>
        <dbReference type="ChEBI" id="CHEBI:29991"/>
    </ligand>
</feature>
<reference evidence="10" key="2">
    <citation type="journal article" date="2021" name="PeerJ">
        <title>Extensive microbial diversity within the chicken gut microbiome revealed by metagenomics and culture.</title>
        <authorList>
            <person name="Gilroy R."/>
            <person name="Ravi A."/>
            <person name="Getino M."/>
            <person name="Pursley I."/>
            <person name="Horton D.L."/>
            <person name="Alikhan N.F."/>
            <person name="Baker D."/>
            <person name="Gharbi K."/>
            <person name="Hall N."/>
            <person name="Watson M."/>
            <person name="Adriaenssens E.M."/>
            <person name="Foster-Nyarko E."/>
            <person name="Jarju S."/>
            <person name="Secka A."/>
            <person name="Antonio M."/>
            <person name="Oren A."/>
            <person name="Chaudhuri R.R."/>
            <person name="La Ragione R."/>
            <person name="Hildebrand F."/>
            <person name="Pallen M.J."/>
        </authorList>
    </citation>
    <scope>NUCLEOTIDE SEQUENCE</scope>
    <source>
        <strain evidence="10">ChiSxjej2B14-6234</strain>
    </source>
</reference>
<comment type="function">
    <text evidence="5 7">Catalyzes the condensation of carbamoyl phosphate and aspartate to form carbamoyl aspartate and inorganic phosphate, the committed step in the de novo pyrimidine nucleotide biosynthesis pathway.</text>
</comment>
<dbReference type="EMBL" id="DVFJ01000036">
    <property type="protein sequence ID" value="HIQ72578.1"/>
    <property type="molecule type" value="Genomic_DNA"/>
</dbReference>
<dbReference type="HAMAP" id="MF_00001">
    <property type="entry name" value="Asp_carb_tr"/>
    <property type="match status" value="1"/>
</dbReference>
<evidence type="ECO:0000256" key="3">
    <source>
        <dbReference type="ARBA" id="ARBA00022679"/>
    </source>
</evidence>
<dbReference type="GO" id="GO:0006207">
    <property type="term" value="P:'de novo' pyrimidine nucleobase biosynthetic process"/>
    <property type="evidence" value="ECO:0007669"/>
    <property type="project" value="InterPro"/>
</dbReference>
<dbReference type="NCBIfam" id="TIGR00670">
    <property type="entry name" value="asp_carb_tr"/>
    <property type="match status" value="1"/>
</dbReference>
<dbReference type="Gene3D" id="3.40.50.1370">
    <property type="entry name" value="Aspartate/ornithine carbamoyltransferase"/>
    <property type="match status" value="2"/>
</dbReference>
<dbReference type="Pfam" id="PF02729">
    <property type="entry name" value="OTCace_N"/>
    <property type="match status" value="1"/>
</dbReference>
<comment type="caution">
    <text evidence="10">The sequence shown here is derived from an EMBL/GenBank/DDBJ whole genome shotgun (WGS) entry which is preliminary data.</text>
</comment>
<keyword evidence="3 7" id="KW-0808">Transferase</keyword>
<dbReference type="SUPFAM" id="SSF53671">
    <property type="entry name" value="Aspartate/ornithine carbamoyltransferase"/>
    <property type="match status" value="1"/>
</dbReference>
<evidence type="ECO:0000256" key="2">
    <source>
        <dbReference type="ARBA" id="ARBA00008896"/>
    </source>
</evidence>
<comment type="pathway">
    <text evidence="1 7">Pyrimidine metabolism; UMP biosynthesis via de novo pathway; (S)-dihydroorotate from bicarbonate: step 2/3.</text>
</comment>
<dbReference type="InterPro" id="IPR006132">
    <property type="entry name" value="Asp/Orn_carbamoyltranf_P-bd"/>
</dbReference>
<dbReference type="GO" id="GO:0006520">
    <property type="term" value="P:amino acid metabolic process"/>
    <property type="evidence" value="ECO:0007669"/>
    <property type="project" value="InterPro"/>
</dbReference>
<protein>
    <recommendedName>
        <fullName evidence="7">Aspartate carbamoyltransferase</fullName>
        <ecNumber evidence="7">2.1.3.2</ecNumber>
    </recommendedName>
    <alternativeName>
        <fullName evidence="7">Aspartate transcarbamylase</fullName>
        <shortName evidence="7">ATCase</shortName>
    </alternativeName>
</protein>
<accession>A0A9D0ZBN2</accession>
<dbReference type="Pfam" id="PF00185">
    <property type="entry name" value="OTCace"/>
    <property type="match status" value="1"/>
</dbReference>
<dbReference type="PRINTS" id="PR00100">
    <property type="entry name" value="AOTCASE"/>
</dbReference>
<dbReference type="AlphaFoldDB" id="A0A9D0ZBN2"/>
<dbReference type="PROSITE" id="PS00097">
    <property type="entry name" value="CARBAMOYLTRANSFERASE"/>
    <property type="match status" value="1"/>
</dbReference>
<dbReference type="InterPro" id="IPR002082">
    <property type="entry name" value="Asp_carbamoyltransf"/>
</dbReference>
<dbReference type="NCBIfam" id="NF002032">
    <property type="entry name" value="PRK00856.1"/>
    <property type="match status" value="1"/>
</dbReference>
<dbReference type="GO" id="GO:0004070">
    <property type="term" value="F:aspartate carbamoyltransferase activity"/>
    <property type="evidence" value="ECO:0007669"/>
    <property type="project" value="UniProtKB-UniRule"/>
</dbReference>
<feature type="binding site" evidence="7">
    <location>
        <position position="264"/>
    </location>
    <ligand>
        <name>carbamoyl phosphate</name>
        <dbReference type="ChEBI" id="CHEBI:58228"/>
    </ligand>
</feature>
<evidence type="ECO:0000256" key="5">
    <source>
        <dbReference type="ARBA" id="ARBA00043884"/>
    </source>
</evidence>